<dbReference type="Gene3D" id="3.40.50.720">
    <property type="entry name" value="NAD(P)-binding Rossmann-like Domain"/>
    <property type="match status" value="1"/>
</dbReference>
<reference evidence="2 3" key="1">
    <citation type="submission" date="2015-04" db="EMBL/GenBank/DDBJ databases">
        <title>The draft genome sequence of Erythrobacter marinus HWDM-33.</title>
        <authorList>
            <person name="Zhuang L."/>
            <person name="Liu Y."/>
            <person name="Shao Z."/>
        </authorList>
    </citation>
    <scope>NUCLEOTIDE SEQUENCE [LARGE SCALE GENOMIC DNA]</scope>
    <source>
        <strain evidence="2 3">HWDM-33</strain>
    </source>
</reference>
<dbReference type="AlphaFoldDB" id="A0A0H0XR55"/>
<dbReference type="InterPro" id="IPR036291">
    <property type="entry name" value="NAD(P)-bd_dom_sf"/>
</dbReference>
<organism evidence="2 3">
    <name type="scientific">Aurantiacibacter marinus</name>
    <dbReference type="NCBI Taxonomy" id="874156"/>
    <lineage>
        <taxon>Bacteria</taxon>
        <taxon>Pseudomonadati</taxon>
        <taxon>Pseudomonadota</taxon>
        <taxon>Alphaproteobacteria</taxon>
        <taxon>Sphingomonadales</taxon>
        <taxon>Erythrobacteraceae</taxon>
        <taxon>Aurantiacibacter</taxon>
    </lineage>
</organism>
<feature type="domain" description="Thioester reductase (TE)" evidence="1">
    <location>
        <begin position="7"/>
        <end position="215"/>
    </location>
</feature>
<dbReference type="PANTHER" id="PTHR48079:SF6">
    <property type="entry name" value="NAD(P)-BINDING DOMAIN-CONTAINING PROTEIN-RELATED"/>
    <property type="match status" value="1"/>
</dbReference>
<dbReference type="PATRIC" id="fig|874156.12.peg.425"/>
<dbReference type="PANTHER" id="PTHR48079">
    <property type="entry name" value="PROTEIN YEEZ"/>
    <property type="match status" value="1"/>
</dbReference>
<evidence type="ECO:0000313" key="3">
    <source>
        <dbReference type="Proteomes" id="UP000053455"/>
    </source>
</evidence>
<dbReference type="STRING" id="874156.GCA_001021555_00873"/>
<name>A0A0H0XR55_9SPHN</name>
<dbReference type="OrthoDB" id="5377001at2"/>
<proteinExistence type="predicted"/>
<accession>A0A0H0XR55</accession>
<dbReference type="InterPro" id="IPR051783">
    <property type="entry name" value="NAD(P)-dependent_oxidoreduct"/>
</dbReference>
<dbReference type="Proteomes" id="UP000053455">
    <property type="component" value="Unassembled WGS sequence"/>
</dbReference>
<dbReference type="SUPFAM" id="SSF51735">
    <property type="entry name" value="NAD(P)-binding Rossmann-fold domains"/>
    <property type="match status" value="1"/>
</dbReference>
<gene>
    <name evidence="2" type="ORF">AAV99_02035</name>
</gene>
<comment type="caution">
    <text evidence="2">The sequence shown here is derived from an EMBL/GenBank/DDBJ whole genome shotgun (WGS) entry which is preliminary data.</text>
</comment>
<dbReference type="EMBL" id="LBHU01000001">
    <property type="protein sequence ID" value="KLI64412.1"/>
    <property type="molecule type" value="Genomic_DNA"/>
</dbReference>
<dbReference type="InterPro" id="IPR013120">
    <property type="entry name" value="FAR_NAD-bd"/>
</dbReference>
<evidence type="ECO:0000313" key="2">
    <source>
        <dbReference type="EMBL" id="KLI64412.1"/>
    </source>
</evidence>
<dbReference type="GO" id="GO:0005737">
    <property type="term" value="C:cytoplasm"/>
    <property type="evidence" value="ECO:0007669"/>
    <property type="project" value="TreeGrafter"/>
</dbReference>
<dbReference type="GO" id="GO:0004029">
    <property type="term" value="F:aldehyde dehydrogenase (NAD+) activity"/>
    <property type="evidence" value="ECO:0007669"/>
    <property type="project" value="TreeGrafter"/>
</dbReference>
<dbReference type="RefSeq" id="WP_047092274.1">
    <property type="nucleotide sequence ID" value="NZ_LBHU01000001.1"/>
</dbReference>
<protein>
    <recommendedName>
        <fullName evidence="1">Thioester reductase (TE) domain-containing protein</fullName>
    </recommendedName>
</protein>
<sequence>MAKILVTGAAGLIGGEVCARLVAAGHDVVAMVRRNPVVRANDGTEVADLRTVSGDVTHDLMGLTPEPYDVVIHCAASLEFDAPEEDLRAINIEGTRNALAFAKAAGARFLHVSTAYVCGMREGEIMEGPVPEGTRFTNRYEASKAAAERVVAESGVPFAVARPSIVLGDSTTGAIRDFPSLCNVFRLMARGKVTQLPCVPGSTLDLVPINHVAAGIVALAENMDAAQSGYFHLVADMPIPAAELAHGVARVEHFPDPLVVSPEDYDPSALRSGERMLAERMLGTFGAYFTRDPRFSDAELREVTGLSCPPTDSAWLDRLIQYGIAQGYLPAPR</sequence>
<evidence type="ECO:0000259" key="1">
    <source>
        <dbReference type="Pfam" id="PF07993"/>
    </source>
</evidence>
<dbReference type="Pfam" id="PF07993">
    <property type="entry name" value="NAD_binding_4"/>
    <property type="match status" value="1"/>
</dbReference>
<keyword evidence="3" id="KW-1185">Reference proteome</keyword>